<comment type="caution">
    <text evidence="3">The sequence shown here is derived from an EMBL/GenBank/DDBJ whole genome shotgun (WGS) entry which is preliminary data.</text>
</comment>
<evidence type="ECO:0000256" key="1">
    <source>
        <dbReference type="SAM" id="SignalP"/>
    </source>
</evidence>
<dbReference type="Gene3D" id="3.30.160.670">
    <property type="match status" value="1"/>
</dbReference>
<keyword evidence="4" id="KW-1185">Reference proteome</keyword>
<evidence type="ECO:0000259" key="2">
    <source>
        <dbReference type="Pfam" id="PF13590"/>
    </source>
</evidence>
<dbReference type="RefSeq" id="WP_188459340.1">
    <property type="nucleotide sequence ID" value="NZ_BMGM01000011.1"/>
</dbReference>
<proteinExistence type="predicted"/>
<feature type="domain" description="DUF4136" evidence="2">
    <location>
        <begin position="24"/>
        <end position="173"/>
    </location>
</feature>
<evidence type="ECO:0000313" key="3">
    <source>
        <dbReference type="EMBL" id="GGE42899.1"/>
    </source>
</evidence>
<gene>
    <name evidence="3" type="ORF">GCM10010832_23540</name>
</gene>
<sequence length="178" mass="20404">MKIFKLLPVLALLIAFTSCSSINVAVDYDKEANFENYKTFAFYKPGIDKVEISDLDKRRILKAIDQELTAIGMVKSENPDVLINIFTEEQENINIYQNNFGWGWGPGWGYGWGMPMSQVNRSVEGSLFIDFIDRNNNQLVWQGLGTGVLSLDMERKEERIKEIVSEILKKYPPEADKK</sequence>
<dbReference type="PROSITE" id="PS51257">
    <property type="entry name" value="PROKAR_LIPOPROTEIN"/>
    <property type="match status" value="1"/>
</dbReference>
<accession>A0ABQ1SMH9</accession>
<organism evidence="3 4">
    <name type="scientific">Psychroflexus planctonicus</name>
    <dbReference type="NCBI Taxonomy" id="1526575"/>
    <lineage>
        <taxon>Bacteria</taxon>
        <taxon>Pseudomonadati</taxon>
        <taxon>Bacteroidota</taxon>
        <taxon>Flavobacteriia</taxon>
        <taxon>Flavobacteriales</taxon>
        <taxon>Flavobacteriaceae</taxon>
        <taxon>Psychroflexus</taxon>
    </lineage>
</organism>
<dbReference type="InterPro" id="IPR025411">
    <property type="entry name" value="DUF4136"/>
</dbReference>
<keyword evidence="1" id="KW-0732">Signal</keyword>
<reference evidence="4" key="1">
    <citation type="journal article" date="2019" name="Int. J. Syst. Evol. Microbiol.">
        <title>The Global Catalogue of Microorganisms (GCM) 10K type strain sequencing project: providing services to taxonomists for standard genome sequencing and annotation.</title>
        <authorList>
            <consortium name="The Broad Institute Genomics Platform"/>
            <consortium name="The Broad Institute Genome Sequencing Center for Infectious Disease"/>
            <person name="Wu L."/>
            <person name="Ma J."/>
        </authorList>
    </citation>
    <scope>NUCLEOTIDE SEQUENCE [LARGE SCALE GENOMIC DNA]</scope>
    <source>
        <strain evidence="4">CGMCC 1.12931</strain>
    </source>
</reference>
<dbReference type="EMBL" id="BMGM01000011">
    <property type="protein sequence ID" value="GGE42899.1"/>
    <property type="molecule type" value="Genomic_DNA"/>
</dbReference>
<feature type="signal peptide" evidence="1">
    <location>
        <begin position="1"/>
        <end position="20"/>
    </location>
</feature>
<dbReference type="Proteomes" id="UP000599179">
    <property type="component" value="Unassembled WGS sequence"/>
</dbReference>
<feature type="chain" id="PRO_5046102905" description="DUF4136 domain-containing protein" evidence="1">
    <location>
        <begin position="21"/>
        <end position="178"/>
    </location>
</feature>
<evidence type="ECO:0000313" key="4">
    <source>
        <dbReference type="Proteomes" id="UP000599179"/>
    </source>
</evidence>
<dbReference type="Pfam" id="PF13590">
    <property type="entry name" value="DUF4136"/>
    <property type="match status" value="1"/>
</dbReference>
<protein>
    <recommendedName>
        <fullName evidence="2">DUF4136 domain-containing protein</fullName>
    </recommendedName>
</protein>
<name>A0ABQ1SMH9_9FLAO</name>